<feature type="active site" description="Proton acceptor" evidence="10">
    <location>
        <position position="60"/>
    </location>
</feature>
<evidence type="ECO:0000256" key="13">
    <source>
        <dbReference type="PIRSR" id="PIRSR600823-5"/>
    </source>
</evidence>
<evidence type="ECO:0000256" key="6">
    <source>
        <dbReference type="ARBA" id="ARBA00022617"/>
    </source>
</evidence>
<dbReference type="SUPFAM" id="SSF48113">
    <property type="entry name" value="Heme-dependent peroxidases"/>
    <property type="match status" value="1"/>
</dbReference>
<comment type="function">
    <text evidence="3">Removal of H(2)O(2), oxidation of toxic reductants, biosynthesis and degradation of lignin, suberization, auxin catabolism, response to environmental stresses such as wounding, pathogen attack and oxidative stress. These functions might be dependent on each isozyme/isoform in each plant tissue.</text>
</comment>
<dbReference type="EC" id="1.11.1.7" evidence="4"/>
<proteinExistence type="inferred from homology"/>
<keyword evidence="15" id="KW-0732">Signal</keyword>
<feature type="chain" id="PRO_5021744647" description="peroxidase" evidence="15">
    <location>
        <begin position="20"/>
        <end position="220"/>
    </location>
</feature>
<dbReference type="OrthoDB" id="2113341at2759"/>
<evidence type="ECO:0000256" key="2">
    <source>
        <dbReference type="ARBA" id="ARBA00001970"/>
    </source>
</evidence>
<dbReference type="AlphaFoldDB" id="A0A565B439"/>
<dbReference type="InterPro" id="IPR000823">
    <property type="entry name" value="Peroxidase_pln"/>
</dbReference>
<evidence type="ECO:0000256" key="14">
    <source>
        <dbReference type="RuleBase" id="RU004241"/>
    </source>
</evidence>
<dbReference type="Gene3D" id="1.10.420.10">
    <property type="entry name" value="Peroxidase, domain 2"/>
    <property type="match status" value="1"/>
</dbReference>
<dbReference type="Gene3D" id="1.10.520.10">
    <property type="match status" value="2"/>
</dbReference>
<dbReference type="GO" id="GO:0006979">
    <property type="term" value="P:response to oxidative stress"/>
    <property type="evidence" value="ECO:0007669"/>
    <property type="project" value="InterPro"/>
</dbReference>
<feature type="binding site" evidence="11">
    <location>
        <position position="70"/>
    </location>
    <ligand>
        <name>Ca(2+)</name>
        <dbReference type="ChEBI" id="CHEBI:29108"/>
        <label>1</label>
    </ligand>
</feature>
<dbReference type="InterPro" id="IPR019794">
    <property type="entry name" value="Peroxidases_AS"/>
</dbReference>
<feature type="binding site" evidence="11">
    <location>
        <position position="61"/>
    </location>
    <ligand>
        <name>Ca(2+)</name>
        <dbReference type="ChEBI" id="CHEBI:29108"/>
        <label>1</label>
    </ligand>
</feature>
<accession>A0A565B439</accession>
<dbReference type="Pfam" id="PF00141">
    <property type="entry name" value="peroxidase"/>
    <property type="match status" value="1"/>
</dbReference>
<keyword evidence="8" id="KW-0560">Oxidoreductase</keyword>
<evidence type="ECO:0000256" key="15">
    <source>
        <dbReference type="SAM" id="SignalP"/>
    </source>
</evidence>
<feature type="disulfide bond" evidence="13">
    <location>
        <begin position="62"/>
        <end position="67"/>
    </location>
</feature>
<comment type="similarity">
    <text evidence="14">Belongs to the peroxidase family.</text>
</comment>
<gene>
    <name evidence="17" type="ORF">ANE_LOCUS6000</name>
</gene>
<feature type="binding site" evidence="11">
    <location>
        <position position="68"/>
    </location>
    <ligand>
        <name>Ca(2+)</name>
        <dbReference type="ChEBI" id="CHEBI:29108"/>
        <label>1</label>
    </ligand>
</feature>
<feature type="disulfide bond" evidence="13">
    <location>
        <begin position="29"/>
        <end position="105"/>
    </location>
</feature>
<dbReference type="GO" id="GO:0020037">
    <property type="term" value="F:heme binding"/>
    <property type="evidence" value="ECO:0007669"/>
    <property type="project" value="InterPro"/>
</dbReference>
<keyword evidence="7 11" id="KW-0479">Metal-binding</keyword>
<feature type="binding site" evidence="11">
    <location>
        <position position="66"/>
    </location>
    <ligand>
        <name>Ca(2+)</name>
        <dbReference type="ChEBI" id="CHEBI:29108"/>
        <label>1</label>
    </ligand>
</feature>
<evidence type="ECO:0000256" key="11">
    <source>
        <dbReference type="PIRSR" id="PIRSR600823-3"/>
    </source>
</evidence>
<dbReference type="PROSITE" id="PS50873">
    <property type="entry name" value="PEROXIDASE_4"/>
    <property type="match status" value="2"/>
</dbReference>
<evidence type="ECO:0000256" key="9">
    <source>
        <dbReference type="ARBA" id="ARBA00023004"/>
    </source>
</evidence>
<dbReference type="InterPro" id="IPR010255">
    <property type="entry name" value="Haem_peroxidase_sf"/>
</dbReference>
<organism evidence="17 18">
    <name type="scientific">Arabis nemorensis</name>
    <dbReference type="NCBI Taxonomy" id="586526"/>
    <lineage>
        <taxon>Eukaryota</taxon>
        <taxon>Viridiplantae</taxon>
        <taxon>Streptophyta</taxon>
        <taxon>Embryophyta</taxon>
        <taxon>Tracheophyta</taxon>
        <taxon>Spermatophyta</taxon>
        <taxon>Magnoliopsida</taxon>
        <taxon>eudicotyledons</taxon>
        <taxon>Gunneridae</taxon>
        <taxon>Pentapetalae</taxon>
        <taxon>rosids</taxon>
        <taxon>malvids</taxon>
        <taxon>Brassicales</taxon>
        <taxon>Brassicaceae</taxon>
        <taxon>Arabideae</taxon>
        <taxon>Arabis</taxon>
    </lineage>
</organism>
<dbReference type="Proteomes" id="UP000489600">
    <property type="component" value="Unassembled WGS sequence"/>
</dbReference>
<name>A0A565B439_9BRAS</name>
<comment type="caution">
    <text evidence="17">The sequence shown here is derived from an EMBL/GenBank/DDBJ whole genome shotgun (WGS) entry which is preliminary data.</text>
</comment>
<feature type="binding site" evidence="11">
    <location>
        <position position="64"/>
    </location>
    <ligand>
        <name>Ca(2+)</name>
        <dbReference type="ChEBI" id="CHEBI:29108"/>
        <label>1</label>
    </ligand>
</feature>
<dbReference type="PROSITE" id="PS00436">
    <property type="entry name" value="PEROXIDASE_2"/>
    <property type="match status" value="1"/>
</dbReference>
<keyword evidence="5" id="KW-0575">Peroxidase</keyword>
<evidence type="ECO:0000256" key="10">
    <source>
        <dbReference type="PIRSR" id="PIRSR600823-1"/>
    </source>
</evidence>
<evidence type="ECO:0000256" key="4">
    <source>
        <dbReference type="ARBA" id="ARBA00012313"/>
    </source>
</evidence>
<comment type="cofactor">
    <cofactor evidence="2">
        <name>heme b</name>
        <dbReference type="ChEBI" id="CHEBI:60344"/>
    </cofactor>
</comment>
<keyword evidence="18" id="KW-1185">Reference proteome</keyword>
<evidence type="ECO:0000256" key="7">
    <source>
        <dbReference type="ARBA" id="ARBA00022723"/>
    </source>
</evidence>
<dbReference type="InterPro" id="IPR002016">
    <property type="entry name" value="Haem_peroxidase"/>
</dbReference>
<dbReference type="PRINTS" id="PR00461">
    <property type="entry name" value="PLPEROXIDASE"/>
</dbReference>
<evidence type="ECO:0000313" key="17">
    <source>
        <dbReference type="EMBL" id="VVA95555.1"/>
    </source>
</evidence>
<feature type="site" description="Transition state stabilizer" evidence="12">
    <location>
        <position position="56"/>
    </location>
</feature>
<evidence type="ECO:0000256" key="3">
    <source>
        <dbReference type="ARBA" id="ARBA00002322"/>
    </source>
</evidence>
<keyword evidence="6" id="KW-0349">Heme</keyword>
<evidence type="ECO:0000256" key="12">
    <source>
        <dbReference type="PIRSR" id="PIRSR600823-4"/>
    </source>
</evidence>
<comment type="catalytic activity">
    <reaction evidence="1">
        <text>2 a phenolic donor + H2O2 = 2 a phenolic radical donor + 2 H2O</text>
        <dbReference type="Rhea" id="RHEA:56136"/>
        <dbReference type="ChEBI" id="CHEBI:15377"/>
        <dbReference type="ChEBI" id="CHEBI:16240"/>
        <dbReference type="ChEBI" id="CHEBI:139520"/>
        <dbReference type="ChEBI" id="CHEBI:139521"/>
        <dbReference type="EC" id="1.11.1.7"/>
    </reaction>
</comment>
<dbReference type="PRINTS" id="PR00458">
    <property type="entry name" value="PEROXIDASE"/>
</dbReference>
<dbReference type="EMBL" id="CABITT030000002">
    <property type="protein sequence ID" value="VVA95555.1"/>
    <property type="molecule type" value="Genomic_DNA"/>
</dbReference>
<evidence type="ECO:0000259" key="16">
    <source>
        <dbReference type="PROSITE" id="PS50873"/>
    </source>
</evidence>
<dbReference type="GO" id="GO:0140825">
    <property type="term" value="F:lactoperoxidase activity"/>
    <property type="evidence" value="ECO:0007669"/>
    <property type="project" value="UniProtKB-EC"/>
</dbReference>
<protein>
    <recommendedName>
        <fullName evidence="4">peroxidase</fullName>
        <ecNumber evidence="4">1.11.1.7</ecNumber>
    </recommendedName>
</protein>
<evidence type="ECO:0000256" key="1">
    <source>
        <dbReference type="ARBA" id="ARBA00000189"/>
    </source>
</evidence>
<keyword evidence="13" id="KW-1015">Disulfide bond</keyword>
<evidence type="ECO:0000313" key="18">
    <source>
        <dbReference type="Proteomes" id="UP000489600"/>
    </source>
</evidence>
<comment type="cofactor">
    <cofactor evidence="11">
        <name>Ca(2+)</name>
        <dbReference type="ChEBI" id="CHEBI:29108"/>
    </cofactor>
    <text evidence="11">Binds 2 calcium ions per subunit.</text>
</comment>
<evidence type="ECO:0000256" key="5">
    <source>
        <dbReference type="ARBA" id="ARBA00022559"/>
    </source>
</evidence>
<feature type="signal peptide" evidence="15">
    <location>
        <begin position="1"/>
        <end position="19"/>
    </location>
</feature>
<feature type="domain" description="Plant heme peroxidase family profile" evidence="16">
    <location>
        <begin position="154"/>
        <end position="219"/>
    </location>
</feature>
<sequence>MLEYMLVMMMVLLAGSSDGLEVGFYHRSCPSAEGIILRVVKEEVAKNRGTAAVLLRLQFHDCFVEGCDGSILLKQEDDESFAAGNAGVGGFDTIDKAKAAVEQACPGIVSCADIIALAARDAVVLCPQGGDVGVKIPLDWDGEFLFDDIRSGRGVLSSDAVLYRDRTTKKIIDSYSSLNTTTMPDFATDFAEAMVKMGKIGLKSGSTDGEIRRLCNATNN</sequence>
<keyword evidence="9" id="KW-0408">Iron</keyword>
<keyword evidence="11" id="KW-0106">Calcium</keyword>
<evidence type="ECO:0000256" key="8">
    <source>
        <dbReference type="ARBA" id="ARBA00023002"/>
    </source>
</evidence>
<dbReference type="GO" id="GO:0046872">
    <property type="term" value="F:metal ion binding"/>
    <property type="evidence" value="ECO:0007669"/>
    <property type="project" value="UniProtKB-KW"/>
</dbReference>
<dbReference type="PANTHER" id="PTHR31235">
    <property type="entry name" value="PEROXIDASE 25-RELATED"/>
    <property type="match status" value="1"/>
</dbReference>
<reference evidence="17" key="1">
    <citation type="submission" date="2019-07" db="EMBL/GenBank/DDBJ databases">
        <authorList>
            <person name="Dittberner H."/>
        </authorList>
    </citation>
    <scope>NUCLEOTIDE SEQUENCE [LARGE SCALE GENOMIC DNA]</scope>
</reference>
<feature type="domain" description="Plant heme peroxidase family profile" evidence="16">
    <location>
        <begin position="19"/>
        <end position="153"/>
    </location>
</feature>